<dbReference type="GO" id="GO:0000781">
    <property type="term" value="C:chromosome, telomeric region"/>
    <property type="evidence" value="ECO:0007669"/>
    <property type="project" value="UniProtKB-SubCell"/>
</dbReference>
<keyword evidence="17 24" id="KW-0371">Homeobox</keyword>
<feature type="non-terminal residue" evidence="31">
    <location>
        <position position="1"/>
    </location>
</feature>
<keyword evidence="18" id="KW-1015">Disulfide bond</keyword>
<dbReference type="Gene3D" id="2.40.10.10">
    <property type="entry name" value="Trypsin-like serine proteases"/>
    <property type="match status" value="1"/>
</dbReference>
<evidence type="ECO:0000256" key="6">
    <source>
        <dbReference type="ARBA" id="ARBA00022490"/>
    </source>
</evidence>
<dbReference type="GO" id="GO:0007004">
    <property type="term" value="P:telomere maintenance via telomerase"/>
    <property type="evidence" value="ECO:0007669"/>
    <property type="project" value="UniProtKB-ARBA"/>
</dbReference>
<dbReference type="Pfam" id="PF14295">
    <property type="entry name" value="PAN_4"/>
    <property type="match status" value="3"/>
</dbReference>
<evidence type="ECO:0000256" key="18">
    <source>
        <dbReference type="ARBA" id="ARBA00023157"/>
    </source>
</evidence>
<dbReference type="PROSITE" id="PS50240">
    <property type="entry name" value="TRYPSIN_DOM"/>
    <property type="match status" value="1"/>
</dbReference>
<dbReference type="PROSITE" id="PS51937">
    <property type="entry name" value="HNF_P1"/>
    <property type="match status" value="1"/>
</dbReference>
<evidence type="ECO:0000256" key="5">
    <source>
        <dbReference type="ARBA" id="ARBA00022454"/>
    </source>
</evidence>
<evidence type="ECO:0000256" key="8">
    <source>
        <dbReference type="ARBA" id="ARBA00022553"/>
    </source>
</evidence>
<keyword evidence="32" id="KW-1185">Reference proteome</keyword>
<evidence type="ECO:0000256" key="20">
    <source>
        <dbReference type="ARBA" id="ARBA00023242"/>
    </source>
</evidence>
<dbReference type="Pfam" id="PF00024">
    <property type="entry name" value="PAN_1"/>
    <property type="match status" value="1"/>
</dbReference>
<evidence type="ECO:0000256" key="15">
    <source>
        <dbReference type="ARBA" id="ARBA00023015"/>
    </source>
</evidence>
<sequence>EALPPSPGAERIMRQWSLRAVAPRAEPLPTGRVSPQLSDARMECCDVEPRYTIEQIDLLQRLRLSGLTKPQILQALESLERLDPEHRSTFCDNHSAQPRAPTSAAPAAPSSSSSSSSSLTSATTQTPVIDAALSPSNSYDASSPPLYPPGGVQRAFAYDLAEEDWDLEEKVEEYMRRDSNLVKEEIKAFLNNRRISQAIVGQVTGISQSYISQWLLQQGLEMSDSKRRAFYRWYLLERNSPGATLSMRSMVKEEPDWRVAGCPGDRAAVGGPFRLRRGSRFTWRKECQSIMESFFIENQYPDEAKREEIANACNSVIQKPGCKLSEFERVTALKVYNWFANRRKEMKRRANIESNVKCRFLVDQPQFSPCLFEAKGSDYTSGIIDMEFKYLMLRTEDSFSKVQELRVDFDFPGDDVLQIYSPDPQHCQLACTQHHSCLFFTFVRADWTKDHRKFYCYLKYTSSGVPHKIEYLKGVTSGFSLTTGYKTDACLSSVFQDVDFTGSDYLQLTVNTYDDCQKQCTRDPDCMFFSFTTDTFPDANKRKRCFLKYSWNVPIPPEIRTTPGVTSGFSDSLYKTKGIKKECKEEIFANTDYPGNDFENFPAASPEHCQFLCSTHPRCTHFSYASSKYITSNTRYQMRCFLKYKQDVSQLVPVTEQEVFSGFSTQNCEPSNVWATTRYGSVDFFGYDNLHLQTATVETCREMCTADPYCQFYTYVQTSFHDKDIWYRCHLKQVIILPRPQKVVYMLGVVSGFSLRNCNTAQDESTAQSGSANCGKSGNVRIRIFGGSDAATGEWPWQVSLQRGTQHLCGGSIISSRWILTAAHCLSLPYTQVSVRAGITKLSETGTTYELENTIVHPNYNKTSVENDIALIKLKKPITFNNVVRPVCLTEAVKEAEFLRGQKCTVTGWGRLSTGSFPDTLQKVQVPLISSDVCAEMLPEEEVKPNKIFPSNLCAGYPEGEIDACD</sequence>
<evidence type="ECO:0000256" key="10">
    <source>
        <dbReference type="ARBA" id="ARBA00022737"/>
    </source>
</evidence>
<evidence type="ECO:0000256" key="3">
    <source>
        <dbReference type="ARBA" id="ARBA00004496"/>
    </source>
</evidence>
<dbReference type="InterPro" id="IPR043504">
    <property type="entry name" value="Peptidase_S1_PA_chymotrypsin"/>
</dbReference>
<dbReference type="InterPro" id="IPR000177">
    <property type="entry name" value="Apple"/>
</dbReference>
<dbReference type="SUPFAM" id="SSF50494">
    <property type="entry name" value="Trypsin-like serine proteases"/>
    <property type="match status" value="1"/>
</dbReference>
<evidence type="ECO:0000256" key="9">
    <source>
        <dbReference type="ARBA" id="ARBA00022670"/>
    </source>
</evidence>
<dbReference type="InterPro" id="IPR010982">
    <property type="entry name" value="Lambda_DNA-bd_dom_sf"/>
</dbReference>
<evidence type="ECO:0000259" key="29">
    <source>
        <dbReference type="PROSITE" id="PS51936"/>
    </source>
</evidence>
<dbReference type="SMART" id="SM00020">
    <property type="entry name" value="Tryp_SPc"/>
    <property type="match status" value="1"/>
</dbReference>
<dbReference type="Pfam" id="PF00046">
    <property type="entry name" value="Homeodomain"/>
    <property type="match status" value="1"/>
</dbReference>
<keyword evidence="8" id="KW-0597">Phosphoprotein</keyword>
<comment type="subcellular location">
    <subcellularLocation>
        <location evidence="4">Chromosome</location>
        <location evidence="4">Telomere</location>
    </subcellularLocation>
    <subcellularLocation>
        <location evidence="3">Cytoplasm</location>
    </subcellularLocation>
    <subcellularLocation>
        <location evidence="2">Nucleus</location>
        <location evidence="2">Cajal body</location>
    </subcellularLocation>
    <subcellularLocation>
        <location evidence="1">Nucleus</location>
        <location evidence="1">PML body</location>
    </subcellularLocation>
</comment>
<feature type="region of interest" description="Disordered" evidence="25">
    <location>
        <begin position="88"/>
        <end position="124"/>
    </location>
</feature>
<dbReference type="SUPFAM" id="SSF46689">
    <property type="entry name" value="Homeodomain-like"/>
    <property type="match status" value="1"/>
</dbReference>
<evidence type="ECO:0000256" key="11">
    <source>
        <dbReference type="ARBA" id="ARBA00022801"/>
    </source>
</evidence>
<feature type="domain" description="Homeobox" evidence="26">
    <location>
        <begin position="274"/>
        <end position="349"/>
    </location>
</feature>
<dbReference type="InterPro" id="IPR001356">
    <property type="entry name" value="HD"/>
</dbReference>
<dbReference type="CDD" id="cd01100">
    <property type="entry name" value="APPLE_Factor_XI_like"/>
    <property type="match status" value="3"/>
</dbReference>
<dbReference type="GO" id="GO:0044877">
    <property type="term" value="F:protein-containing complex binding"/>
    <property type="evidence" value="ECO:0007669"/>
    <property type="project" value="UniProtKB-ARBA"/>
</dbReference>
<dbReference type="InterPro" id="IPR018114">
    <property type="entry name" value="TRYPSIN_HIS"/>
</dbReference>
<evidence type="ECO:0000259" key="28">
    <source>
        <dbReference type="PROSITE" id="PS50948"/>
    </source>
</evidence>
<feature type="domain" description="POU-specific atypical" evidence="29">
    <location>
        <begin position="154"/>
        <end position="250"/>
    </location>
</feature>
<dbReference type="GO" id="GO:0015030">
    <property type="term" value="C:Cajal body"/>
    <property type="evidence" value="ECO:0007669"/>
    <property type="project" value="UniProtKB-SubCell"/>
</dbReference>
<keyword evidence="11" id="KW-0378">Hydrolase</keyword>
<keyword evidence="20 24" id="KW-0539">Nucleus</keyword>
<proteinExistence type="predicted"/>
<evidence type="ECO:0000256" key="13">
    <source>
        <dbReference type="ARBA" id="ARBA00022843"/>
    </source>
</evidence>
<keyword evidence="15" id="KW-0805">Transcription regulation</keyword>
<dbReference type="GO" id="GO:0004252">
    <property type="term" value="F:serine-type endopeptidase activity"/>
    <property type="evidence" value="ECO:0007669"/>
    <property type="project" value="InterPro"/>
</dbReference>
<gene>
    <name evidence="31" type="ORF">DAT39_009044</name>
</gene>
<comment type="caution">
    <text evidence="31">The sequence shown here is derived from an EMBL/GenBank/DDBJ whole genome shotgun (WGS) entry which is preliminary data.</text>
</comment>
<dbReference type="SMART" id="SM00389">
    <property type="entry name" value="HOX"/>
    <property type="match status" value="1"/>
</dbReference>
<dbReference type="Gene3D" id="3.50.4.10">
    <property type="entry name" value="Hepatocyte Growth Factor"/>
    <property type="match status" value="4"/>
</dbReference>
<dbReference type="SUPFAM" id="SSF57414">
    <property type="entry name" value="Hairpin loop containing domain-like"/>
    <property type="match status" value="1"/>
</dbReference>
<organism evidence="31 32">
    <name type="scientific">Clarias magur</name>
    <name type="common">Asian catfish</name>
    <name type="synonym">Macropteronotus magur</name>
    <dbReference type="NCBI Taxonomy" id="1594786"/>
    <lineage>
        <taxon>Eukaryota</taxon>
        <taxon>Metazoa</taxon>
        <taxon>Chordata</taxon>
        <taxon>Craniata</taxon>
        <taxon>Vertebrata</taxon>
        <taxon>Euteleostomi</taxon>
        <taxon>Actinopterygii</taxon>
        <taxon>Neopterygii</taxon>
        <taxon>Teleostei</taxon>
        <taxon>Ostariophysi</taxon>
        <taxon>Siluriformes</taxon>
        <taxon>Clariidae</taxon>
        <taxon>Clarias</taxon>
    </lineage>
</organism>
<feature type="non-terminal residue" evidence="31">
    <location>
        <position position="966"/>
    </location>
</feature>
<keyword evidence="6" id="KW-0963">Cytoplasm</keyword>
<dbReference type="PANTHER" id="PTHR14618:SF5">
    <property type="entry name" value="HOMEOBOX-CONTAINING PROTEIN 1"/>
    <property type="match status" value="1"/>
</dbReference>
<dbReference type="PROSITE" id="PS50948">
    <property type="entry name" value="PAN"/>
    <property type="match status" value="2"/>
</dbReference>
<dbReference type="FunFam" id="2.40.10.10:FF:000073">
    <property type="entry name" value="Trypsin alpha"/>
    <property type="match status" value="1"/>
</dbReference>
<evidence type="ECO:0000256" key="17">
    <source>
        <dbReference type="ARBA" id="ARBA00023155"/>
    </source>
</evidence>
<dbReference type="PROSITE" id="PS00134">
    <property type="entry name" value="TRYPSIN_HIS"/>
    <property type="match status" value="1"/>
</dbReference>
<dbReference type="InterPro" id="IPR044866">
    <property type="entry name" value="HNF_P1"/>
</dbReference>
<dbReference type="PANTHER" id="PTHR14618">
    <property type="entry name" value="HOMEODOX-CONTAINING PROTEIN 1 HMBOX1"/>
    <property type="match status" value="1"/>
</dbReference>
<evidence type="ECO:0000313" key="32">
    <source>
        <dbReference type="Proteomes" id="UP000727407"/>
    </source>
</evidence>
<keyword evidence="19" id="KW-0804">Transcription</keyword>
<dbReference type="InterPro" id="IPR040363">
    <property type="entry name" value="HMBOX1"/>
</dbReference>
<dbReference type="PROSITE" id="PS50071">
    <property type="entry name" value="HOMEOBOX_2"/>
    <property type="match status" value="1"/>
</dbReference>
<dbReference type="Proteomes" id="UP000727407">
    <property type="component" value="Unassembled WGS sequence"/>
</dbReference>
<dbReference type="GO" id="GO:0003691">
    <property type="term" value="F:double-stranded telomeric DNA binding"/>
    <property type="evidence" value="ECO:0007669"/>
    <property type="project" value="InterPro"/>
</dbReference>
<dbReference type="GO" id="GO:0006508">
    <property type="term" value="P:proteolysis"/>
    <property type="evidence" value="ECO:0007669"/>
    <property type="project" value="UniProtKB-KW"/>
</dbReference>
<evidence type="ECO:0000256" key="12">
    <source>
        <dbReference type="ARBA" id="ARBA00022825"/>
    </source>
</evidence>
<dbReference type="InterPro" id="IPR006899">
    <property type="entry name" value="HNF-1_N"/>
</dbReference>
<evidence type="ECO:0000259" key="26">
    <source>
        <dbReference type="PROSITE" id="PS50071"/>
    </source>
</evidence>
<evidence type="ECO:0000256" key="22">
    <source>
        <dbReference type="ARBA" id="ARBA00064808"/>
    </source>
</evidence>
<dbReference type="SUPFAM" id="SSF47413">
    <property type="entry name" value="lambda repressor-like DNA-binding domains"/>
    <property type="match status" value="1"/>
</dbReference>
<feature type="DNA-binding region" description="Homeobox" evidence="24">
    <location>
        <begin position="276"/>
        <end position="350"/>
    </location>
</feature>
<evidence type="ECO:0000256" key="7">
    <source>
        <dbReference type="ARBA" id="ARBA00022499"/>
    </source>
</evidence>
<evidence type="ECO:0000256" key="14">
    <source>
        <dbReference type="ARBA" id="ARBA00022895"/>
    </source>
</evidence>
<dbReference type="InterPro" id="IPR044869">
    <property type="entry name" value="HNF-1_POU"/>
</dbReference>
<evidence type="ECO:0000256" key="25">
    <source>
        <dbReference type="SAM" id="MobiDB-lite"/>
    </source>
</evidence>
<feature type="domain" description="Peptidase S1" evidence="27">
    <location>
        <begin position="784"/>
        <end position="966"/>
    </location>
</feature>
<dbReference type="InterPro" id="IPR009057">
    <property type="entry name" value="Homeodomain-like_sf"/>
</dbReference>
<dbReference type="GO" id="GO:0005737">
    <property type="term" value="C:cytoplasm"/>
    <property type="evidence" value="ECO:0007669"/>
    <property type="project" value="UniProtKB-SubCell"/>
</dbReference>
<dbReference type="CDD" id="cd00190">
    <property type="entry name" value="Tryp_SPc"/>
    <property type="match status" value="1"/>
</dbReference>
<evidence type="ECO:0000259" key="30">
    <source>
        <dbReference type="PROSITE" id="PS51937"/>
    </source>
</evidence>
<dbReference type="OrthoDB" id="5856131at2759"/>
<dbReference type="Pfam" id="PF00089">
    <property type="entry name" value="Trypsin"/>
    <property type="match status" value="1"/>
</dbReference>
<dbReference type="CDD" id="cd00093">
    <property type="entry name" value="HTH_XRE"/>
    <property type="match status" value="1"/>
</dbReference>
<keyword evidence="7" id="KW-1017">Isopeptide bond</keyword>
<dbReference type="InterPro" id="IPR009003">
    <property type="entry name" value="Peptidase_S1_PA"/>
</dbReference>
<keyword evidence="9" id="KW-0645">Protease</keyword>
<comment type="function">
    <text evidence="21">Binds directly to 5'-TTAGGG-3' repeats in telomeric DNA. Associates with the telomerase complex at sites of active telomere processing and positively regulates telomere elongation. Important for TERT binding to chromatin, indicating a role in recruitment of the telomerase complex to telomeres. Also plays a role in the alternative lengthening of telomeres (ALT) pathway in telomerase-negative cells where it promotes formation and/or maintenance of ALT-associated promyelocytic leukemia bodies (APBs). Enhances formation of telomere C-circles in ALT cells, suggesting a possible role in telomere recombination. Might also be involved in the DNA damage response at telomeres.</text>
</comment>
<dbReference type="GO" id="GO:0045893">
    <property type="term" value="P:positive regulation of DNA-templated transcription"/>
    <property type="evidence" value="ECO:0007669"/>
    <property type="project" value="InterPro"/>
</dbReference>
<dbReference type="InterPro" id="IPR001254">
    <property type="entry name" value="Trypsin_dom"/>
</dbReference>
<dbReference type="InterPro" id="IPR003609">
    <property type="entry name" value="Pan_app"/>
</dbReference>
<comment type="subunit">
    <text evidence="22">Associates with the telomerase holoenzyme complex. Interacts with DKC1, XRCC6 and COIL.</text>
</comment>
<dbReference type="SMART" id="SM00223">
    <property type="entry name" value="APPLE"/>
    <property type="match status" value="4"/>
</dbReference>
<dbReference type="PRINTS" id="PR00005">
    <property type="entry name" value="APPLEDOMAIN"/>
</dbReference>
<dbReference type="Gene3D" id="1.10.260.40">
    <property type="entry name" value="lambda repressor-like DNA-binding domains"/>
    <property type="match status" value="1"/>
</dbReference>
<accession>A0A8J4TN94</accession>
<feature type="domain" description="HNF-p1" evidence="30">
    <location>
        <begin position="47"/>
        <end position="78"/>
    </location>
</feature>
<evidence type="ECO:0000256" key="23">
    <source>
        <dbReference type="ARBA" id="ARBA00072740"/>
    </source>
</evidence>
<feature type="domain" description="Apple" evidence="28">
    <location>
        <begin position="583"/>
        <end position="668"/>
    </location>
</feature>
<dbReference type="PROSITE" id="PS51936">
    <property type="entry name" value="POU_4"/>
    <property type="match status" value="1"/>
</dbReference>
<reference evidence="31" key="1">
    <citation type="submission" date="2020-07" db="EMBL/GenBank/DDBJ databases">
        <title>Clarias magur genome sequencing, assembly and annotation.</title>
        <authorList>
            <person name="Kushwaha B."/>
            <person name="Kumar R."/>
            <person name="Das P."/>
            <person name="Joshi C.G."/>
            <person name="Kumar D."/>
            <person name="Nagpure N.S."/>
            <person name="Pandey M."/>
            <person name="Agarwal S."/>
            <person name="Srivastava S."/>
            <person name="Singh M."/>
            <person name="Sahoo L."/>
            <person name="Jayasankar P."/>
            <person name="Meher P.K."/>
            <person name="Koringa P.G."/>
            <person name="Iquebal M.A."/>
            <person name="Das S.P."/>
            <person name="Bit A."/>
            <person name="Patnaik S."/>
            <person name="Patel N."/>
            <person name="Shah T.M."/>
            <person name="Hinsu A."/>
            <person name="Jena J.K."/>
        </authorList>
    </citation>
    <scope>NUCLEOTIDE SEQUENCE</scope>
    <source>
        <strain evidence="31">CIFAMagur01</strain>
        <tissue evidence="31">Testis</tissue>
    </source>
</reference>
<dbReference type="CDD" id="cd00086">
    <property type="entry name" value="homeodomain"/>
    <property type="match status" value="1"/>
</dbReference>
<dbReference type="GO" id="GO:0005576">
    <property type="term" value="C:extracellular region"/>
    <property type="evidence" value="ECO:0007669"/>
    <property type="project" value="InterPro"/>
</dbReference>
<evidence type="ECO:0000256" key="21">
    <source>
        <dbReference type="ARBA" id="ARBA00059255"/>
    </source>
</evidence>
<keyword evidence="13" id="KW-0832">Ubl conjugation</keyword>
<keyword evidence="10" id="KW-0677">Repeat</keyword>
<name>A0A8J4TN94_CLAMG</name>
<dbReference type="FunFam" id="1.10.260.40:FF:000011">
    <property type="entry name" value="homeobox-containing protein 1 isoform X2"/>
    <property type="match status" value="1"/>
</dbReference>
<evidence type="ECO:0000256" key="4">
    <source>
        <dbReference type="ARBA" id="ARBA00004574"/>
    </source>
</evidence>
<evidence type="ECO:0000259" key="27">
    <source>
        <dbReference type="PROSITE" id="PS50240"/>
    </source>
</evidence>
<evidence type="ECO:0000256" key="16">
    <source>
        <dbReference type="ARBA" id="ARBA00023125"/>
    </source>
</evidence>
<dbReference type="EMBL" id="QNUK01000116">
    <property type="protein sequence ID" value="KAF5901256.1"/>
    <property type="molecule type" value="Genomic_DNA"/>
</dbReference>
<dbReference type="GO" id="GO:0016605">
    <property type="term" value="C:PML body"/>
    <property type="evidence" value="ECO:0007669"/>
    <property type="project" value="UniProtKB-SubCell"/>
</dbReference>
<dbReference type="Pfam" id="PF04814">
    <property type="entry name" value="HNF-1_N"/>
    <property type="match status" value="1"/>
</dbReference>
<feature type="compositionally biased region" description="Low complexity" evidence="25">
    <location>
        <begin position="95"/>
        <end position="124"/>
    </location>
</feature>
<evidence type="ECO:0000313" key="31">
    <source>
        <dbReference type="EMBL" id="KAF5901256.1"/>
    </source>
</evidence>
<dbReference type="InterPro" id="IPR001314">
    <property type="entry name" value="Peptidase_S1A"/>
</dbReference>
<keyword evidence="16 24" id="KW-0238">DNA-binding</keyword>
<dbReference type="AlphaFoldDB" id="A0A8J4TN94"/>
<feature type="domain" description="Apple" evidence="28">
    <location>
        <begin position="490"/>
        <end position="572"/>
    </location>
</feature>
<protein>
    <recommendedName>
        <fullName evidence="23">Homeobox-containing protein 1</fullName>
    </recommendedName>
</protein>
<keyword evidence="5" id="KW-0158">Chromosome</keyword>
<dbReference type="InterPro" id="IPR001387">
    <property type="entry name" value="Cro/C1-type_HTH"/>
</dbReference>
<evidence type="ECO:0000256" key="19">
    <source>
        <dbReference type="ARBA" id="ARBA00023163"/>
    </source>
</evidence>
<evidence type="ECO:0000256" key="1">
    <source>
        <dbReference type="ARBA" id="ARBA00004322"/>
    </source>
</evidence>
<keyword evidence="12" id="KW-0720">Serine protease</keyword>
<keyword evidence="14" id="KW-0779">Telomere</keyword>
<dbReference type="Gene3D" id="1.10.10.60">
    <property type="entry name" value="Homeodomain-like"/>
    <property type="match status" value="1"/>
</dbReference>
<evidence type="ECO:0000256" key="24">
    <source>
        <dbReference type="PROSITE-ProRule" id="PRU00108"/>
    </source>
</evidence>
<dbReference type="FunFam" id="1.10.10.60:FF:000038">
    <property type="entry name" value="Homeobox-containing protein 1 isoform X2"/>
    <property type="match status" value="1"/>
</dbReference>
<evidence type="ECO:0000256" key="2">
    <source>
        <dbReference type="ARBA" id="ARBA00004408"/>
    </source>
</evidence>
<dbReference type="PRINTS" id="PR00722">
    <property type="entry name" value="CHYMOTRYPSIN"/>
</dbReference>